<evidence type="ECO:0000259" key="1">
    <source>
        <dbReference type="Pfam" id="PF22483"/>
    </source>
</evidence>
<dbReference type="AlphaFoldDB" id="A0A382T5E2"/>
<gene>
    <name evidence="2" type="ORF">METZ01_LOCUS370224</name>
</gene>
<protein>
    <recommendedName>
        <fullName evidence="1">Transposase for insertion sequence element IS21-like C-terminal domain-containing protein</fullName>
    </recommendedName>
</protein>
<evidence type="ECO:0000313" key="2">
    <source>
        <dbReference type="EMBL" id="SVD17370.1"/>
    </source>
</evidence>
<sequence length="258" mass="29539">VLLVTRWITVVLRRRRFFSLAEINNAISKLLETVNQRPFKRYEGNRRQRFEDAERHTLSTLPAANFDIGRWLHHQKVNRDYHVYVQGHAYSVPYELTNRHVDIKVCQSAVEIYFQHKMVAVHSRAFEQGGATTQNSHRPKSHQAYAAQSRAHFIEWATDVGDNALTIVQAQFEGKPEHSMQGCKASNKLMSLGRQYGHARLEQACRCACDIQSLTVSSVRSILQCRLDESTTDKQPAQTALPLHHNVRGAEYYVNGGQ</sequence>
<reference evidence="2" key="1">
    <citation type="submission" date="2018-05" db="EMBL/GenBank/DDBJ databases">
        <authorList>
            <person name="Lanie J.A."/>
            <person name="Ng W.-L."/>
            <person name="Kazmierczak K.M."/>
            <person name="Andrzejewski T.M."/>
            <person name="Davidsen T.M."/>
            <person name="Wayne K.J."/>
            <person name="Tettelin H."/>
            <person name="Glass J.I."/>
            <person name="Rusch D."/>
            <person name="Podicherti R."/>
            <person name="Tsui H.-C.T."/>
            <person name="Winkler M.E."/>
        </authorList>
    </citation>
    <scope>NUCLEOTIDE SEQUENCE</scope>
</reference>
<dbReference type="Pfam" id="PF22483">
    <property type="entry name" value="Mu-transpos_C_2"/>
    <property type="match status" value="1"/>
</dbReference>
<feature type="non-terminal residue" evidence="2">
    <location>
        <position position="1"/>
    </location>
</feature>
<dbReference type="EMBL" id="UINC01134065">
    <property type="protein sequence ID" value="SVD17370.1"/>
    <property type="molecule type" value="Genomic_DNA"/>
</dbReference>
<feature type="domain" description="Transposase for insertion sequence element IS21-like C-terminal" evidence="1">
    <location>
        <begin position="61"/>
        <end position="133"/>
    </location>
</feature>
<dbReference type="PANTHER" id="PTHR35004">
    <property type="entry name" value="TRANSPOSASE RV3428C-RELATED"/>
    <property type="match status" value="1"/>
</dbReference>
<dbReference type="InterPro" id="IPR054353">
    <property type="entry name" value="IstA-like_C"/>
</dbReference>
<accession>A0A382T5E2</accession>
<dbReference type="PANTHER" id="PTHR35004:SF8">
    <property type="entry name" value="TRANSPOSASE RV3428C-RELATED"/>
    <property type="match status" value="1"/>
</dbReference>
<proteinExistence type="predicted"/>
<organism evidence="2">
    <name type="scientific">marine metagenome</name>
    <dbReference type="NCBI Taxonomy" id="408172"/>
    <lineage>
        <taxon>unclassified sequences</taxon>
        <taxon>metagenomes</taxon>
        <taxon>ecological metagenomes</taxon>
    </lineage>
</organism>
<name>A0A382T5E2_9ZZZZ</name>